<dbReference type="CDD" id="cd18807">
    <property type="entry name" value="SF1_C_UvrD"/>
    <property type="match status" value="1"/>
</dbReference>
<feature type="compositionally biased region" description="Low complexity" evidence="7">
    <location>
        <begin position="512"/>
        <end position="530"/>
    </location>
</feature>
<feature type="region of interest" description="Disordered" evidence="7">
    <location>
        <begin position="507"/>
        <end position="530"/>
    </location>
</feature>
<proteinExistence type="inferred from homology"/>
<evidence type="ECO:0000313" key="10">
    <source>
        <dbReference type="Proteomes" id="UP000054937"/>
    </source>
</evidence>
<keyword evidence="10" id="KW-1185">Reference proteome</keyword>
<dbReference type="PANTHER" id="PTHR11679">
    <property type="entry name" value="VESICLE PROTEIN SORTING-ASSOCIATED"/>
    <property type="match status" value="1"/>
</dbReference>
<sequence>MAVKQMQLVMTHKQSIVGGVSSKIDRIQNEVDKDIEGIKSYYLSINYRSTPEIIQFSNQIIIHSSELIKKEMNYQIQQQQSANVSQSDKNKMHEEIELLQSKKPYIQSYRSLYEQNNKILKKVVSLIKNQGVKPNQIAILSPYNKPLKYLEELFEKHNSINPPHNQIQYIPLITQQDYIVQKSKQRQIRNDILDIAVEINQQVVLSTIHKSKGLEWDFVFVIGCNDDFFPGIQTKEKVEEHRRLFYVASTRAAKNLYFNFVNNQKFFRISRFFTEMMSIQNIKLYFEFDENEIPGQCFSLPQGMEEIKPPFLTVSGEILQILDDFQYYKMRQEQIFPEIQDQVIHIHQHFNYSDQILEKQLMQDFQNFLLVYLQRKISEKFHTPSGYQNLSANSVLYTMSLSINYYQTYEKYQKIIQKKIMEKQITQQTKHKELPHIFKEYFPECFKMEEEEEIIQSSYDDIGQNSQPNNIQCQQQNELNQSDCSISNILKYVNDEVSENLQIQNQQNQSELNQTQNQNDQNLNQNNTTNKQKIIFTPELQELMEIIEAIQTVAELNKIPIEQVQVSDQQYFPEDYDYSEFINEYQIFKDPKNQTKDIIRTIYQISLLQQIFEKRRRLLYIDASMIEQCINQYFLQDTIIDKNPQFVENNIYIQNNEYKIEGTIDLIVDDTAYFFRSSNSKKPSIEQVLSALVTISIFQIENEQQHLENINKKRTHSKQESHQINYIVFYNCMQGTLVKFDISVFDQQYQLLQHLKKYRDIYCKADNLNLIQDQQMKFQLLDNDIIQKNIQKLQENGQIQKIQQQGITRSNLNKNDKPDIEGMTTRSGKQTKKITSSGSISPPLKTTQKQTRAPKLKIKQEEKIQEKQQKQTQEQLNPVTDDSTKKTCNEETINFVIQNPYDILDKNENLNDKKSYQTPQKRSTRVSKKQQKQKQEEQAIIKKEQELEKIKENINIDEEINKNNANNQIPKNQNSKKQTTNNKSPSETECKAEPIKQINNKSQKTKRKLPLHILQEVEKIEKKNKNLTENQEKLEKISDVQSKANKILAQPSIREKYEELVQDDVQLILPPKYKEILNFFEYLDLTLEGLIERDFITKVTKIWHPDFNLNNVKNIEMAPLPTYPNEQEVQTVEEHLEQKQKISSKQNEENNNIVKDTIVKSIMENMVNNKKKQTIQKQRLIEEANKIKIEQSQNTLGISDKIFKMIQAKNKIQKEEENEQIAKKLNHNEKIPTLKKLASNLNIYYGIRKVTSMALVQEEQVTLYFNLSNEKREKLYGVNTIYFIAPVQESIDQVIQDFQKNLQFQKAQQALDNQIIDKVARNIYCICRQLNAVPLVHYRTDIQVHLKISERLEQIFQNEYLSTQEFRQKESNYNIFNLILHERSVDLGSILIHPLHYGALIHDVLQIKNNNVEMKNKITENKEVIYDLDPQTDPFWNDKINKPFPEVLEAMENEFQKYTSELTRLGLHNKENKNNDSQASQIGTAVDEVTELKEKRKKVDMHTNIATFLTEQISEKELDKFFELGSAVMQNRYLNKQEIRQMEELLASQKPEESDKLRLLILFAIYSNDQKQTQEFIEKSGIKTQKYLKVLEFVKAYNNKKTGDSKTDFLFNMAKNMAKKVNIGKDQDPFIVQIIKQLSQDKQNQFLQLQQNQQQNIENYAQYQILKPQQYQSKPKQEIVQNQQQNFLVFCVEGGGYAEYAAVQEYAQKNNKNIIYGGSTIYSPKDLLIELSELV</sequence>
<dbReference type="InterPro" id="IPR027482">
    <property type="entry name" value="Sec1-like_dom2"/>
</dbReference>
<name>A0A0V0R9K4_PSEPJ</name>
<feature type="compositionally biased region" description="Basic and acidic residues" evidence="7">
    <location>
        <begin position="858"/>
        <end position="869"/>
    </location>
</feature>
<dbReference type="InterPro" id="IPR001619">
    <property type="entry name" value="Sec1-like"/>
</dbReference>
<feature type="region of interest" description="Disordered" evidence="7">
    <location>
        <begin position="910"/>
        <end position="935"/>
    </location>
</feature>
<keyword evidence="6" id="KW-0175">Coiled coil</keyword>
<feature type="domain" description="UvrD-like helicase C-terminal" evidence="8">
    <location>
        <begin position="196"/>
        <end position="261"/>
    </location>
</feature>
<dbReference type="Gene3D" id="3.40.50.300">
    <property type="entry name" value="P-loop containing nucleotide triphosphate hydrolases"/>
    <property type="match status" value="1"/>
</dbReference>
<protein>
    <submittedName>
        <fullName evidence="9">Sec1-like protein</fullName>
    </submittedName>
</protein>
<dbReference type="Pfam" id="PF00995">
    <property type="entry name" value="Sec1"/>
    <property type="match status" value="1"/>
</dbReference>
<organism evidence="9 10">
    <name type="scientific">Pseudocohnilembus persalinus</name>
    <name type="common">Ciliate</name>
    <dbReference type="NCBI Taxonomy" id="266149"/>
    <lineage>
        <taxon>Eukaryota</taxon>
        <taxon>Sar</taxon>
        <taxon>Alveolata</taxon>
        <taxon>Ciliophora</taxon>
        <taxon>Intramacronucleata</taxon>
        <taxon>Oligohymenophorea</taxon>
        <taxon>Scuticociliatia</taxon>
        <taxon>Philasterida</taxon>
        <taxon>Pseudocohnilembidae</taxon>
        <taxon>Pseudocohnilembus</taxon>
    </lineage>
</organism>
<evidence type="ECO:0000256" key="1">
    <source>
        <dbReference type="ARBA" id="ARBA00009884"/>
    </source>
</evidence>
<feature type="compositionally biased region" description="Polar residues" evidence="7">
    <location>
        <begin position="824"/>
        <end position="851"/>
    </location>
</feature>
<dbReference type="InterPro" id="IPR027417">
    <property type="entry name" value="P-loop_NTPase"/>
</dbReference>
<dbReference type="SUPFAM" id="SSF52540">
    <property type="entry name" value="P-loop containing nucleoside triphosphate hydrolases"/>
    <property type="match status" value="1"/>
</dbReference>
<keyword evidence="3" id="KW-0378">Hydrolase</keyword>
<keyword evidence="5" id="KW-0067">ATP-binding</keyword>
<dbReference type="Gene3D" id="3.40.50.1910">
    <property type="match status" value="1"/>
</dbReference>
<evidence type="ECO:0000256" key="3">
    <source>
        <dbReference type="ARBA" id="ARBA00022801"/>
    </source>
</evidence>
<feature type="compositionally biased region" description="Basic residues" evidence="7">
    <location>
        <begin position="922"/>
        <end position="932"/>
    </location>
</feature>
<dbReference type="InterPro" id="IPR043127">
    <property type="entry name" value="Sec-1-like_dom3a"/>
</dbReference>
<dbReference type="InterPro" id="IPR036045">
    <property type="entry name" value="Sec1-like_sf"/>
</dbReference>
<evidence type="ECO:0000256" key="4">
    <source>
        <dbReference type="ARBA" id="ARBA00022806"/>
    </source>
</evidence>
<evidence type="ECO:0000256" key="7">
    <source>
        <dbReference type="SAM" id="MobiDB-lite"/>
    </source>
</evidence>
<keyword evidence="4" id="KW-0347">Helicase</keyword>
<comment type="similarity">
    <text evidence="1">Belongs to the STXBP/unc-18/SEC1 family.</text>
</comment>
<dbReference type="InParanoid" id="A0A0V0R9K4"/>
<dbReference type="Pfam" id="PF13361">
    <property type="entry name" value="UvrD_C"/>
    <property type="match status" value="1"/>
</dbReference>
<dbReference type="GO" id="GO:0016787">
    <property type="term" value="F:hydrolase activity"/>
    <property type="evidence" value="ECO:0007669"/>
    <property type="project" value="UniProtKB-KW"/>
</dbReference>
<evidence type="ECO:0000256" key="2">
    <source>
        <dbReference type="ARBA" id="ARBA00022741"/>
    </source>
</evidence>
<feature type="region of interest" description="Disordered" evidence="7">
    <location>
        <begin position="804"/>
        <end position="885"/>
    </location>
</feature>
<feature type="coiled-coil region" evidence="6">
    <location>
        <begin position="1163"/>
        <end position="1225"/>
    </location>
</feature>
<dbReference type="GO" id="GO:0016192">
    <property type="term" value="P:vesicle-mediated transport"/>
    <property type="evidence" value="ECO:0007669"/>
    <property type="project" value="InterPro"/>
</dbReference>
<dbReference type="GO" id="GO:0005524">
    <property type="term" value="F:ATP binding"/>
    <property type="evidence" value="ECO:0007669"/>
    <property type="project" value="UniProtKB-KW"/>
</dbReference>
<dbReference type="OrthoDB" id="295798at2759"/>
<accession>A0A0V0R9K4</accession>
<reference evidence="9 10" key="1">
    <citation type="journal article" date="2015" name="Sci. Rep.">
        <title>Genome of the facultative scuticociliatosis pathogen Pseudocohnilembus persalinus provides insight into its virulence through horizontal gene transfer.</title>
        <authorList>
            <person name="Xiong J."/>
            <person name="Wang G."/>
            <person name="Cheng J."/>
            <person name="Tian M."/>
            <person name="Pan X."/>
            <person name="Warren A."/>
            <person name="Jiang C."/>
            <person name="Yuan D."/>
            <person name="Miao W."/>
        </authorList>
    </citation>
    <scope>NUCLEOTIDE SEQUENCE [LARGE SCALE GENOMIC DNA]</scope>
    <source>
        <strain evidence="9">36N120E</strain>
    </source>
</reference>
<dbReference type="GO" id="GO:0004386">
    <property type="term" value="F:helicase activity"/>
    <property type="evidence" value="ECO:0007669"/>
    <property type="project" value="UniProtKB-KW"/>
</dbReference>
<dbReference type="InterPro" id="IPR014017">
    <property type="entry name" value="DNA_helicase_UvrD-like_C"/>
</dbReference>
<feature type="compositionally biased region" description="Low complexity" evidence="7">
    <location>
        <begin position="962"/>
        <end position="984"/>
    </location>
</feature>
<evidence type="ECO:0000256" key="6">
    <source>
        <dbReference type="SAM" id="Coils"/>
    </source>
</evidence>
<dbReference type="EMBL" id="LDAU01000007">
    <property type="protein sequence ID" value="KRX11056.1"/>
    <property type="molecule type" value="Genomic_DNA"/>
</dbReference>
<feature type="region of interest" description="Disordered" evidence="7">
    <location>
        <begin position="959"/>
        <end position="1006"/>
    </location>
</feature>
<dbReference type="Proteomes" id="UP000054937">
    <property type="component" value="Unassembled WGS sequence"/>
</dbReference>
<dbReference type="Gene3D" id="1.25.40.60">
    <property type="match status" value="1"/>
</dbReference>
<evidence type="ECO:0000313" key="9">
    <source>
        <dbReference type="EMBL" id="KRX11056.1"/>
    </source>
</evidence>
<evidence type="ECO:0000256" key="5">
    <source>
        <dbReference type="ARBA" id="ARBA00022840"/>
    </source>
</evidence>
<comment type="caution">
    <text evidence="9">The sequence shown here is derived from an EMBL/GenBank/DDBJ whole genome shotgun (WGS) entry which is preliminary data.</text>
</comment>
<gene>
    <name evidence="9" type="ORF">PPERSA_05165</name>
</gene>
<evidence type="ECO:0000259" key="8">
    <source>
        <dbReference type="Pfam" id="PF13361"/>
    </source>
</evidence>
<keyword evidence="2" id="KW-0547">Nucleotide-binding</keyword>
<dbReference type="SUPFAM" id="SSF56815">
    <property type="entry name" value="Sec1/munc18-like (SM) proteins"/>
    <property type="match status" value="1"/>
</dbReference>
<dbReference type="Gene3D" id="3.90.830.10">
    <property type="entry name" value="Syntaxin Binding Protein 1, Chain A, domain 2"/>
    <property type="match status" value="1"/>
</dbReference>